<dbReference type="OrthoDB" id="5188656at2"/>
<feature type="transmembrane region" description="Helical" evidence="2">
    <location>
        <begin position="275"/>
        <end position="296"/>
    </location>
</feature>
<gene>
    <name evidence="3" type="ORF">E1269_12245</name>
</gene>
<name>A0A4R5D974_9ACTN</name>
<evidence type="ECO:0000313" key="4">
    <source>
        <dbReference type="Proteomes" id="UP000294739"/>
    </source>
</evidence>
<dbReference type="EMBL" id="SMKZ01000015">
    <property type="protein sequence ID" value="TDE10086.1"/>
    <property type="molecule type" value="Genomic_DNA"/>
</dbReference>
<dbReference type="Pfam" id="PF12730">
    <property type="entry name" value="ABC2_membrane_4"/>
    <property type="match status" value="1"/>
</dbReference>
<keyword evidence="2" id="KW-0812">Transmembrane</keyword>
<dbReference type="PANTHER" id="PTHR37305">
    <property type="entry name" value="INTEGRAL MEMBRANE PROTEIN-RELATED"/>
    <property type="match status" value="1"/>
</dbReference>
<evidence type="ECO:0000256" key="1">
    <source>
        <dbReference type="SAM" id="MobiDB-lite"/>
    </source>
</evidence>
<dbReference type="Proteomes" id="UP000294739">
    <property type="component" value="Unassembled WGS sequence"/>
</dbReference>
<feature type="transmembrane region" description="Helical" evidence="2">
    <location>
        <begin position="103"/>
        <end position="121"/>
    </location>
</feature>
<proteinExistence type="predicted"/>
<feature type="compositionally biased region" description="Basic residues" evidence="1">
    <location>
        <begin position="1"/>
        <end position="14"/>
    </location>
</feature>
<evidence type="ECO:0000313" key="3">
    <source>
        <dbReference type="EMBL" id="TDE10086.1"/>
    </source>
</evidence>
<accession>A0A4R5D974</accession>
<protein>
    <submittedName>
        <fullName evidence="3">ABC transporter permease</fullName>
    </submittedName>
</protein>
<evidence type="ECO:0000256" key="2">
    <source>
        <dbReference type="SAM" id="Phobius"/>
    </source>
</evidence>
<comment type="caution">
    <text evidence="3">The sequence shown here is derived from an EMBL/GenBank/DDBJ whole genome shotgun (WGS) entry which is preliminary data.</text>
</comment>
<sequence length="301" mass="32383">MAGDRLHHRHRGQRGVRGARSGPGAATTATAASGRCRDHWGCGVTDALRFEWVRLRTLRSTYWLIGLGLLVTAGVAFIIAFATRNDPLDATNVAAVLTGGAEFATFIPVFMAIIGIFATGHEYRHGTIQPTLTAIPQRSRLLLAKIIMTSLVAVVVVALSLVINLVIGLIFWGEVPSFDAPLDEVVPGYFLLVVLYTILGLALAQLFRGVPSALVVLLVTPLLVEGLISGLSLVPALDWLQPALKFLPFSAGARLLATEPYEPNGGPEFDYLDRWASGGVFAVFVAIILAVAWMLFKKRDA</sequence>
<feature type="compositionally biased region" description="Low complexity" evidence="1">
    <location>
        <begin position="16"/>
        <end position="29"/>
    </location>
</feature>
<feature type="transmembrane region" description="Helical" evidence="2">
    <location>
        <begin position="142"/>
        <end position="173"/>
    </location>
</feature>
<dbReference type="AlphaFoldDB" id="A0A4R5D974"/>
<feature type="region of interest" description="Disordered" evidence="1">
    <location>
        <begin position="1"/>
        <end position="29"/>
    </location>
</feature>
<reference evidence="3 4" key="1">
    <citation type="submission" date="2019-03" db="EMBL/GenBank/DDBJ databases">
        <title>Draft genome sequences of novel Actinobacteria.</title>
        <authorList>
            <person name="Sahin N."/>
            <person name="Ay H."/>
            <person name="Saygin H."/>
        </authorList>
    </citation>
    <scope>NUCLEOTIDE SEQUENCE [LARGE SCALE GENOMIC DNA]</scope>
    <source>
        <strain evidence="3 4">5K138</strain>
    </source>
</reference>
<dbReference type="InParanoid" id="A0A4R5D974"/>
<keyword evidence="2" id="KW-0472">Membrane</keyword>
<dbReference type="PANTHER" id="PTHR37305:SF1">
    <property type="entry name" value="MEMBRANE PROTEIN"/>
    <property type="match status" value="1"/>
</dbReference>
<keyword evidence="2" id="KW-1133">Transmembrane helix</keyword>
<feature type="transmembrane region" description="Helical" evidence="2">
    <location>
        <begin position="185"/>
        <end position="207"/>
    </location>
</feature>
<feature type="transmembrane region" description="Helical" evidence="2">
    <location>
        <begin position="214"/>
        <end position="237"/>
    </location>
</feature>
<keyword evidence="4" id="KW-1185">Reference proteome</keyword>
<feature type="transmembrane region" description="Helical" evidence="2">
    <location>
        <begin position="62"/>
        <end position="83"/>
    </location>
</feature>
<organism evidence="3 4">
    <name type="scientific">Jiangella asiatica</name>
    <dbReference type="NCBI Taxonomy" id="2530372"/>
    <lineage>
        <taxon>Bacteria</taxon>
        <taxon>Bacillati</taxon>
        <taxon>Actinomycetota</taxon>
        <taxon>Actinomycetes</taxon>
        <taxon>Jiangellales</taxon>
        <taxon>Jiangellaceae</taxon>
        <taxon>Jiangella</taxon>
    </lineage>
</organism>